<organism evidence="1 2">
    <name type="scientific">Paractinoplanes durhamensis</name>
    <dbReference type="NCBI Taxonomy" id="113563"/>
    <lineage>
        <taxon>Bacteria</taxon>
        <taxon>Bacillati</taxon>
        <taxon>Actinomycetota</taxon>
        <taxon>Actinomycetes</taxon>
        <taxon>Micromonosporales</taxon>
        <taxon>Micromonosporaceae</taxon>
        <taxon>Paractinoplanes</taxon>
    </lineage>
</organism>
<keyword evidence="2" id="KW-1185">Reference proteome</keyword>
<comment type="caution">
    <text evidence="1">The sequence shown here is derived from an EMBL/GenBank/DDBJ whole genome shotgun (WGS) entry which is preliminary data.</text>
</comment>
<evidence type="ECO:0000313" key="1">
    <source>
        <dbReference type="EMBL" id="GIE04764.1"/>
    </source>
</evidence>
<dbReference type="RefSeq" id="WP_203731796.1">
    <property type="nucleotide sequence ID" value="NZ_BAAATX010000021.1"/>
</dbReference>
<gene>
    <name evidence="1" type="ORF">Adu01nite_61140</name>
</gene>
<accession>A0ABQ3Z4J9</accession>
<sequence length="151" mass="16040">MLSAREAGGALIGGEVLTAYTSMVLAAKDAGGAPILLRTTAAAEAGGYRVAVPDDVAVAEGRGSLLVHRHDDQLANLHSAVVAGSLKSDGSGWLLLPERLIEPAGGSRPSLTDPIRTVRDCRATTKKYLAKRGWQRPSIPWKAYRELREKV</sequence>
<proteinExistence type="predicted"/>
<reference evidence="1 2" key="1">
    <citation type="submission" date="2021-01" db="EMBL/GenBank/DDBJ databases">
        <title>Whole genome shotgun sequence of Actinoplanes durhamensis NBRC 14914.</title>
        <authorList>
            <person name="Komaki H."/>
            <person name="Tamura T."/>
        </authorList>
    </citation>
    <scope>NUCLEOTIDE SEQUENCE [LARGE SCALE GENOMIC DNA]</scope>
    <source>
        <strain evidence="1 2">NBRC 14914</strain>
    </source>
</reference>
<name>A0ABQ3Z4J9_9ACTN</name>
<protein>
    <submittedName>
        <fullName evidence="1">Uncharacterized protein</fullName>
    </submittedName>
</protein>
<dbReference type="Proteomes" id="UP000637628">
    <property type="component" value="Unassembled WGS sequence"/>
</dbReference>
<evidence type="ECO:0000313" key="2">
    <source>
        <dbReference type="Proteomes" id="UP000637628"/>
    </source>
</evidence>
<dbReference type="EMBL" id="BOML01000050">
    <property type="protein sequence ID" value="GIE04764.1"/>
    <property type="molecule type" value="Genomic_DNA"/>
</dbReference>